<accession>L1ISQ5</accession>
<dbReference type="OrthoDB" id="44219at2759"/>
<dbReference type="EMBL" id="JH993044">
    <property type="protein sequence ID" value="EKX38860.1"/>
    <property type="molecule type" value="Genomic_DNA"/>
</dbReference>
<dbReference type="KEGG" id="gtt:GUITHDRAFT_59438"/>
<dbReference type="InterPro" id="IPR005114">
    <property type="entry name" value="Helicase_assoc"/>
</dbReference>
<dbReference type="GeneID" id="17295699"/>
<dbReference type="PaxDb" id="55529-EKX38860"/>
<name>L1ISQ5_GUITC</name>
<protein>
    <recommendedName>
        <fullName evidence="1">Helicase-associated domain-containing protein</fullName>
    </recommendedName>
</protein>
<dbReference type="Proteomes" id="UP000011087">
    <property type="component" value="Unassembled WGS sequence"/>
</dbReference>
<dbReference type="Pfam" id="PF03457">
    <property type="entry name" value="HA"/>
    <property type="match status" value="1"/>
</dbReference>
<dbReference type="HOGENOM" id="CLU_2257149_0_0_1"/>
<dbReference type="OMA" id="PLMHAWE"/>
<dbReference type="Gene3D" id="6.10.140.530">
    <property type="match status" value="1"/>
</dbReference>
<reference evidence="4" key="2">
    <citation type="submission" date="2012-11" db="EMBL/GenBank/DDBJ databases">
        <authorList>
            <person name="Kuo A."/>
            <person name="Curtis B.A."/>
            <person name="Tanifuji G."/>
            <person name="Burki F."/>
            <person name="Gruber A."/>
            <person name="Irimia M."/>
            <person name="Maruyama S."/>
            <person name="Arias M.C."/>
            <person name="Ball S.G."/>
            <person name="Gile G.H."/>
            <person name="Hirakawa Y."/>
            <person name="Hopkins J.F."/>
            <person name="Rensing S.A."/>
            <person name="Schmutz J."/>
            <person name="Symeonidi A."/>
            <person name="Elias M."/>
            <person name="Eveleigh R.J."/>
            <person name="Herman E.K."/>
            <person name="Klute M.J."/>
            <person name="Nakayama T."/>
            <person name="Obornik M."/>
            <person name="Reyes-Prieto A."/>
            <person name="Armbrust E.V."/>
            <person name="Aves S.J."/>
            <person name="Beiko R.G."/>
            <person name="Coutinho P."/>
            <person name="Dacks J.B."/>
            <person name="Durnford D.G."/>
            <person name="Fast N.M."/>
            <person name="Green B.R."/>
            <person name="Grisdale C."/>
            <person name="Hempe F."/>
            <person name="Henrissat B."/>
            <person name="Hoppner M.P."/>
            <person name="Ishida K.-I."/>
            <person name="Kim E."/>
            <person name="Koreny L."/>
            <person name="Kroth P.G."/>
            <person name="Liu Y."/>
            <person name="Malik S.-B."/>
            <person name="Maier U.G."/>
            <person name="McRose D."/>
            <person name="Mock T."/>
            <person name="Neilson J.A."/>
            <person name="Onodera N.T."/>
            <person name="Poole A.M."/>
            <person name="Pritham E.J."/>
            <person name="Richards T.A."/>
            <person name="Rocap G."/>
            <person name="Roy S.W."/>
            <person name="Sarai C."/>
            <person name="Schaack S."/>
            <person name="Shirato S."/>
            <person name="Slamovits C.H."/>
            <person name="Spencer D.F."/>
            <person name="Suzuki S."/>
            <person name="Worden A.Z."/>
            <person name="Zauner S."/>
            <person name="Barry K."/>
            <person name="Bell C."/>
            <person name="Bharti A.K."/>
            <person name="Crow J.A."/>
            <person name="Grimwood J."/>
            <person name="Kramer R."/>
            <person name="Lindquist E."/>
            <person name="Lucas S."/>
            <person name="Salamov A."/>
            <person name="McFadden G.I."/>
            <person name="Lane C.E."/>
            <person name="Keeling P.J."/>
            <person name="Gray M.W."/>
            <person name="Grigoriev I.V."/>
            <person name="Archibald J.M."/>
        </authorList>
    </citation>
    <scope>NUCLEOTIDE SEQUENCE</scope>
    <source>
        <strain evidence="4">CCMP2712</strain>
    </source>
</reference>
<reference evidence="3" key="3">
    <citation type="submission" date="2015-06" db="UniProtKB">
        <authorList>
            <consortium name="EnsemblProtists"/>
        </authorList>
    </citation>
    <scope>IDENTIFICATION</scope>
</reference>
<dbReference type="AlphaFoldDB" id="L1ISQ5"/>
<sequence>WVDLQRRMKRSDRLEAEREKILNDIGFVWNALEKGWYSSFNDLVLFAQNFGHSHVPSDFCQNNASLGRWVREQRRRMKKQRISESKSKWLRSIGFVSDRLLHRW</sequence>
<reference evidence="2 4" key="1">
    <citation type="journal article" date="2012" name="Nature">
        <title>Algal genomes reveal evolutionary mosaicism and the fate of nucleomorphs.</title>
        <authorList>
            <consortium name="DOE Joint Genome Institute"/>
            <person name="Curtis B.A."/>
            <person name="Tanifuji G."/>
            <person name="Burki F."/>
            <person name="Gruber A."/>
            <person name="Irimia M."/>
            <person name="Maruyama S."/>
            <person name="Arias M.C."/>
            <person name="Ball S.G."/>
            <person name="Gile G.H."/>
            <person name="Hirakawa Y."/>
            <person name="Hopkins J.F."/>
            <person name="Kuo A."/>
            <person name="Rensing S.A."/>
            <person name="Schmutz J."/>
            <person name="Symeonidi A."/>
            <person name="Elias M."/>
            <person name="Eveleigh R.J."/>
            <person name="Herman E.K."/>
            <person name="Klute M.J."/>
            <person name="Nakayama T."/>
            <person name="Obornik M."/>
            <person name="Reyes-Prieto A."/>
            <person name="Armbrust E.V."/>
            <person name="Aves S.J."/>
            <person name="Beiko R.G."/>
            <person name="Coutinho P."/>
            <person name="Dacks J.B."/>
            <person name="Durnford D.G."/>
            <person name="Fast N.M."/>
            <person name="Green B.R."/>
            <person name="Grisdale C.J."/>
            <person name="Hempel F."/>
            <person name="Henrissat B."/>
            <person name="Hoppner M.P."/>
            <person name="Ishida K."/>
            <person name="Kim E."/>
            <person name="Koreny L."/>
            <person name="Kroth P.G."/>
            <person name="Liu Y."/>
            <person name="Malik S.B."/>
            <person name="Maier U.G."/>
            <person name="McRose D."/>
            <person name="Mock T."/>
            <person name="Neilson J.A."/>
            <person name="Onodera N.T."/>
            <person name="Poole A.M."/>
            <person name="Pritham E.J."/>
            <person name="Richards T.A."/>
            <person name="Rocap G."/>
            <person name="Roy S.W."/>
            <person name="Sarai C."/>
            <person name="Schaack S."/>
            <person name="Shirato S."/>
            <person name="Slamovits C.H."/>
            <person name="Spencer D.F."/>
            <person name="Suzuki S."/>
            <person name="Worden A.Z."/>
            <person name="Zauner S."/>
            <person name="Barry K."/>
            <person name="Bell C."/>
            <person name="Bharti A.K."/>
            <person name="Crow J.A."/>
            <person name="Grimwood J."/>
            <person name="Kramer R."/>
            <person name="Lindquist E."/>
            <person name="Lucas S."/>
            <person name="Salamov A."/>
            <person name="McFadden G.I."/>
            <person name="Lane C.E."/>
            <person name="Keeling P.J."/>
            <person name="Gray M.W."/>
            <person name="Grigoriev I.V."/>
            <person name="Archibald J.M."/>
        </authorList>
    </citation>
    <scope>NUCLEOTIDE SEQUENCE</scope>
    <source>
        <strain evidence="2 4">CCMP2712</strain>
    </source>
</reference>
<evidence type="ECO:0000313" key="4">
    <source>
        <dbReference type="Proteomes" id="UP000011087"/>
    </source>
</evidence>
<feature type="non-terminal residue" evidence="2">
    <location>
        <position position="104"/>
    </location>
</feature>
<proteinExistence type="predicted"/>
<feature type="domain" description="Helicase-associated" evidence="1">
    <location>
        <begin position="34"/>
        <end position="95"/>
    </location>
</feature>
<keyword evidence="4" id="KW-1185">Reference proteome</keyword>
<evidence type="ECO:0000259" key="1">
    <source>
        <dbReference type="Pfam" id="PF03457"/>
    </source>
</evidence>
<organism evidence="2">
    <name type="scientific">Guillardia theta (strain CCMP2712)</name>
    <name type="common">Cryptophyte</name>
    <dbReference type="NCBI Taxonomy" id="905079"/>
    <lineage>
        <taxon>Eukaryota</taxon>
        <taxon>Cryptophyceae</taxon>
        <taxon>Pyrenomonadales</taxon>
        <taxon>Geminigeraceae</taxon>
        <taxon>Guillardia</taxon>
    </lineage>
</organism>
<dbReference type="PANTHER" id="PTHR33418">
    <property type="entry name" value="HELICASE-ASSOCIATED"/>
    <property type="match status" value="1"/>
</dbReference>
<dbReference type="EnsemblProtists" id="EKX38860">
    <property type="protein sequence ID" value="EKX38860"/>
    <property type="gene ID" value="GUITHDRAFT_59438"/>
</dbReference>
<dbReference type="PANTHER" id="PTHR33418:SF1">
    <property type="entry name" value="HELICASE-ASSOCIATED DOMAIN-CONTAINING PROTEIN"/>
    <property type="match status" value="1"/>
</dbReference>
<dbReference type="RefSeq" id="XP_005825840.1">
    <property type="nucleotide sequence ID" value="XM_005825783.1"/>
</dbReference>
<gene>
    <name evidence="2" type="ORF">GUITHDRAFT_59438</name>
</gene>
<evidence type="ECO:0000313" key="2">
    <source>
        <dbReference type="EMBL" id="EKX38860.1"/>
    </source>
</evidence>
<evidence type="ECO:0000313" key="3">
    <source>
        <dbReference type="EnsemblProtists" id="EKX38860"/>
    </source>
</evidence>
<feature type="non-terminal residue" evidence="2">
    <location>
        <position position="1"/>
    </location>
</feature>